<sequence length="128" mass="14327">MFWNLLIASFFIGSACAMHLEYLKVDSAEELLVGTLDIVDQDEDLPMPKEQLPGMCWACVWAMKKVKRHLADNANADMIKAELTKVCDSIGFLRGLCKGMINRYLDVLVEELSTTDNPKRICANIGVC</sequence>
<organism evidence="1 2">
    <name type="scientific">Pangasianodon gigas</name>
    <name type="common">Mekong giant catfish</name>
    <name type="synonym">Pangasius gigas</name>
    <dbReference type="NCBI Taxonomy" id="30993"/>
    <lineage>
        <taxon>Eukaryota</taxon>
        <taxon>Metazoa</taxon>
        <taxon>Chordata</taxon>
        <taxon>Craniata</taxon>
        <taxon>Vertebrata</taxon>
        <taxon>Euteleostomi</taxon>
        <taxon>Actinopterygii</taxon>
        <taxon>Neopterygii</taxon>
        <taxon>Teleostei</taxon>
        <taxon>Ostariophysi</taxon>
        <taxon>Siluriformes</taxon>
        <taxon>Pangasiidae</taxon>
        <taxon>Pangasianodon</taxon>
    </lineage>
</organism>
<reference evidence="1 2" key="1">
    <citation type="journal article" date="2022" name="bioRxiv">
        <title>An ancient truncated duplication of the anti-Mullerian hormone receptor type 2 gene is a potential conserved master sex determinant in the Pangasiidae catfish family.</title>
        <authorList>
            <person name="Wen M."/>
            <person name="Pan Q."/>
            <person name="Jouanno E."/>
            <person name="Montfort J."/>
            <person name="Zahm M."/>
            <person name="Cabau C."/>
            <person name="Klopp C."/>
            <person name="Iampietro C."/>
            <person name="Roques C."/>
            <person name="Bouchez O."/>
            <person name="Castinel A."/>
            <person name="Donnadieu C."/>
            <person name="Parrinello H."/>
            <person name="Poncet C."/>
            <person name="Belmonte E."/>
            <person name="Gautier V."/>
            <person name="Avarre J.-C."/>
            <person name="Dugue R."/>
            <person name="Gustiano R."/>
            <person name="Ha T.T.T."/>
            <person name="Campet M."/>
            <person name="Sriphairoj K."/>
            <person name="Ribolli J."/>
            <person name="de Almeida F.L."/>
            <person name="Desvignes T."/>
            <person name="Postlethwait J.H."/>
            <person name="Bucao C.F."/>
            <person name="Robinson-Rechavi M."/>
            <person name="Bobe J."/>
            <person name="Herpin A."/>
            <person name="Guiguen Y."/>
        </authorList>
    </citation>
    <scope>NUCLEOTIDE SEQUENCE [LARGE SCALE GENOMIC DNA]</scope>
    <source>
        <strain evidence="1">YG-Dec2019</strain>
    </source>
</reference>
<name>A0ACC5WV92_PANGG</name>
<proteinExistence type="predicted"/>
<evidence type="ECO:0000313" key="1">
    <source>
        <dbReference type="EMBL" id="MCI4382623.1"/>
    </source>
</evidence>
<comment type="caution">
    <text evidence="1">The sequence shown here is derived from an EMBL/GenBank/DDBJ whole genome shotgun (WGS) entry which is preliminary data.</text>
</comment>
<accession>A0ACC5WV92</accession>
<evidence type="ECO:0000313" key="2">
    <source>
        <dbReference type="Proteomes" id="UP000829447"/>
    </source>
</evidence>
<keyword evidence="2" id="KW-1185">Reference proteome</keyword>
<dbReference type="Proteomes" id="UP000829447">
    <property type="component" value="Linkage Group LG10"/>
</dbReference>
<gene>
    <name evidence="1" type="ORF">PGIGA_G00017010</name>
</gene>
<protein>
    <submittedName>
        <fullName evidence="1">Uncharacterized protein</fullName>
    </submittedName>
</protein>
<dbReference type="EMBL" id="CM040463">
    <property type="protein sequence ID" value="MCI4382623.1"/>
    <property type="molecule type" value="Genomic_DNA"/>
</dbReference>